<dbReference type="Gene3D" id="1.10.10.10">
    <property type="entry name" value="Winged helix-like DNA-binding domain superfamily/Winged helix DNA-binding domain"/>
    <property type="match status" value="1"/>
</dbReference>
<dbReference type="Gene3D" id="3.30.450.40">
    <property type="match status" value="1"/>
</dbReference>
<dbReference type="EMBL" id="JBHSIV010000027">
    <property type="protein sequence ID" value="MFC5064888.1"/>
    <property type="molecule type" value="Genomic_DNA"/>
</dbReference>
<sequence>MTSPAENVLFAPGSSEPEDEEADVLLAALLTSARRIAGCERVVDALPRIAEGAVAVVPGVRDAGVAIRGRGGLSCAAHTTETAASVDRAQLRTAEGPCIDTVGGAGAVVLSDVTTETRWPRFVPEAVRHGVRASLSVPFTTACPAAALNLHLTRRTLDDRSARVRTLRHAQLFAVYASLALAGTDRVENLERALERRDVIGQAKGILMRHYGVDADEAFGRLRRASQSTNTKLHVIAGWLVARRTP</sequence>
<keyword evidence="2" id="KW-0804">Transcription</keyword>
<dbReference type="InterPro" id="IPR029016">
    <property type="entry name" value="GAF-like_dom_sf"/>
</dbReference>
<dbReference type="InterPro" id="IPR005561">
    <property type="entry name" value="ANTAR"/>
</dbReference>
<organism evidence="4 5">
    <name type="scientific">Actinomycetospora atypica</name>
    <dbReference type="NCBI Taxonomy" id="1290095"/>
    <lineage>
        <taxon>Bacteria</taxon>
        <taxon>Bacillati</taxon>
        <taxon>Actinomycetota</taxon>
        <taxon>Actinomycetes</taxon>
        <taxon>Pseudonocardiales</taxon>
        <taxon>Pseudonocardiaceae</taxon>
        <taxon>Actinomycetospora</taxon>
    </lineage>
</organism>
<dbReference type="Proteomes" id="UP001595947">
    <property type="component" value="Unassembled WGS sequence"/>
</dbReference>
<evidence type="ECO:0000256" key="2">
    <source>
        <dbReference type="ARBA" id="ARBA00023163"/>
    </source>
</evidence>
<feature type="domain" description="ANTAR" evidence="3">
    <location>
        <begin position="180"/>
        <end position="241"/>
    </location>
</feature>
<evidence type="ECO:0000259" key="3">
    <source>
        <dbReference type="PROSITE" id="PS50921"/>
    </source>
</evidence>
<dbReference type="RefSeq" id="WP_378038231.1">
    <property type="nucleotide sequence ID" value="NZ_JBHSIV010000027.1"/>
</dbReference>
<dbReference type="InterPro" id="IPR011006">
    <property type="entry name" value="CheY-like_superfamily"/>
</dbReference>
<protein>
    <submittedName>
        <fullName evidence="4">ANTAR domain-containing protein</fullName>
    </submittedName>
</protein>
<evidence type="ECO:0000256" key="1">
    <source>
        <dbReference type="ARBA" id="ARBA00023015"/>
    </source>
</evidence>
<reference evidence="5" key="1">
    <citation type="journal article" date="2019" name="Int. J. Syst. Evol. Microbiol.">
        <title>The Global Catalogue of Microorganisms (GCM) 10K type strain sequencing project: providing services to taxonomists for standard genome sequencing and annotation.</title>
        <authorList>
            <consortium name="The Broad Institute Genomics Platform"/>
            <consortium name="The Broad Institute Genome Sequencing Center for Infectious Disease"/>
            <person name="Wu L."/>
            <person name="Ma J."/>
        </authorList>
    </citation>
    <scope>NUCLEOTIDE SEQUENCE [LARGE SCALE GENOMIC DNA]</scope>
    <source>
        <strain evidence="5">CGMCC 4.7093</strain>
    </source>
</reference>
<dbReference type="InterPro" id="IPR012074">
    <property type="entry name" value="GAF_ANTAR"/>
</dbReference>
<keyword evidence="5" id="KW-1185">Reference proteome</keyword>
<dbReference type="SUPFAM" id="SSF52172">
    <property type="entry name" value="CheY-like"/>
    <property type="match status" value="1"/>
</dbReference>
<keyword evidence="1" id="KW-0805">Transcription regulation</keyword>
<name>A0ABV9YSU1_9PSEU</name>
<evidence type="ECO:0000313" key="4">
    <source>
        <dbReference type="EMBL" id="MFC5064888.1"/>
    </source>
</evidence>
<dbReference type="SMART" id="SM01012">
    <property type="entry name" value="ANTAR"/>
    <property type="match status" value="1"/>
</dbReference>
<proteinExistence type="predicted"/>
<evidence type="ECO:0000313" key="5">
    <source>
        <dbReference type="Proteomes" id="UP001595947"/>
    </source>
</evidence>
<dbReference type="InterPro" id="IPR036388">
    <property type="entry name" value="WH-like_DNA-bd_sf"/>
</dbReference>
<dbReference type="SUPFAM" id="SSF55781">
    <property type="entry name" value="GAF domain-like"/>
    <property type="match status" value="1"/>
</dbReference>
<dbReference type="PIRSF" id="PIRSF036625">
    <property type="entry name" value="GAF_ANTAR"/>
    <property type="match status" value="1"/>
</dbReference>
<comment type="caution">
    <text evidence="4">The sequence shown here is derived from an EMBL/GenBank/DDBJ whole genome shotgun (WGS) entry which is preliminary data.</text>
</comment>
<gene>
    <name evidence="4" type="ORF">ACFPBZ_21875</name>
</gene>
<dbReference type="Pfam" id="PF03861">
    <property type="entry name" value="ANTAR"/>
    <property type="match status" value="1"/>
</dbReference>
<accession>A0ABV9YSU1</accession>
<dbReference type="PROSITE" id="PS50921">
    <property type="entry name" value="ANTAR"/>
    <property type="match status" value="1"/>
</dbReference>